<feature type="signal peptide" evidence="1">
    <location>
        <begin position="1"/>
        <end position="22"/>
    </location>
</feature>
<dbReference type="EMBL" id="JBBUTH010000004">
    <property type="protein sequence ID" value="MEK8050411.1"/>
    <property type="molecule type" value="Genomic_DNA"/>
</dbReference>
<keyword evidence="4" id="KW-1185">Reference proteome</keyword>
<evidence type="ECO:0000259" key="2">
    <source>
        <dbReference type="Pfam" id="PF07589"/>
    </source>
</evidence>
<name>A0ABU9CEV9_9BURK</name>
<organism evidence="3 4">
    <name type="scientific">Pseudaquabacterium inlustre</name>
    <dbReference type="NCBI Taxonomy" id="2984192"/>
    <lineage>
        <taxon>Bacteria</taxon>
        <taxon>Pseudomonadati</taxon>
        <taxon>Pseudomonadota</taxon>
        <taxon>Betaproteobacteria</taxon>
        <taxon>Burkholderiales</taxon>
        <taxon>Sphaerotilaceae</taxon>
        <taxon>Pseudaquabacterium</taxon>
    </lineage>
</organism>
<comment type="caution">
    <text evidence="3">The sequence shown here is derived from an EMBL/GenBank/DDBJ whole genome shotgun (WGS) entry which is preliminary data.</text>
</comment>
<gene>
    <name evidence="3" type="ORF">AACH10_09190</name>
</gene>
<dbReference type="InterPro" id="IPR013424">
    <property type="entry name" value="Ice-binding_C"/>
</dbReference>
<evidence type="ECO:0000256" key="1">
    <source>
        <dbReference type="SAM" id="SignalP"/>
    </source>
</evidence>
<sequence>MTIARPRRLALLLAALPWAASAQYLGNFDAVNNTGKTARGFEIELEGLSSPDITDTFGGLNRGFATTVERYGAPRIEDYAGGVRVIYSASFDALSGNWLAPGGTFAGQVASIGTPSAVSFQTPGDNCWSGGGINYAITTPCDHFGVGIARNPTRTTYSWLVDDGVTPGGLAKVALNLPAPVMVVVPPAQPAALPVVQARVEAPPPPEPPEGAEPQFGTAIWVKVYTTEVEHALGLEDLMQAPLLANGARLRRDANNTEIAWQLLQKDPGNPNSGIIEEGGAVAGKDHAVLRRYEFFEFTGTYDDETHEAKFAAGFGDSRPGPGDVGAFIGAQNAQLNLAPVPEPGSWALLLAGLGALGWKARRRA</sequence>
<accession>A0ABU9CEV9</accession>
<proteinExistence type="predicted"/>
<dbReference type="NCBIfam" id="TIGR02595">
    <property type="entry name" value="PEP_CTERM"/>
    <property type="match status" value="1"/>
</dbReference>
<dbReference type="Pfam" id="PF07589">
    <property type="entry name" value="PEP-CTERM"/>
    <property type="match status" value="1"/>
</dbReference>
<protein>
    <submittedName>
        <fullName evidence="3">PEP-CTERM sorting domain-containing protein</fullName>
    </submittedName>
</protein>
<reference evidence="3 4" key="1">
    <citation type="submission" date="2024-04" db="EMBL/GenBank/DDBJ databases">
        <title>Novel species of the genus Ideonella isolated from streams.</title>
        <authorList>
            <person name="Lu H."/>
        </authorList>
    </citation>
    <scope>NUCLEOTIDE SEQUENCE [LARGE SCALE GENOMIC DNA]</scope>
    <source>
        <strain evidence="3 4">DXS22W</strain>
    </source>
</reference>
<dbReference type="RefSeq" id="WP_341410086.1">
    <property type="nucleotide sequence ID" value="NZ_JBBUTH010000004.1"/>
</dbReference>
<evidence type="ECO:0000313" key="4">
    <source>
        <dbReference type="Proteomes" id="UP001365405"/>
    </source>
</evidence>
<dbReference type="Proteomes" id="UP001365405">
    <property type="component" value="Unassembled WGS sequence"/>
</dbReference>
<feature type="domain" description="Ice-binding protein C-terminal" evidence="2">
    <location>
        <begin position="340"/>
        <end position="364"/>
    </location>
</feature>
<keyword evidence="1" id="KW-0732">Signal</keyword>
<evidence type="ECO:0000313" key="3">
    <source>
        <dbReference type="EMBL" id="MEK8050411.1"/>
    </source>
</evidence>
<feature type="chain" id="PRO_5045688070" evidence="1">
    <location>
        <begin position="23"/>
        <end position="365"/>
    </location>
</feature>